<gene>
    <name evidence="2" type="ORF">HEK616_43430</name>
</gene>
<dbReference type="EMBL" id="AP026073">
    <property type="protein sequence ID" value="BDM70856.1"/>
    <property type="molecule type" value="Genomic_DNA"/>
</dbReference>
<proteinExistence type="predicted"/>
<dbReference type="InterPro" id="IPR051200">
    <property type="entry name" value="Host-pathogen_enzymatic-act"/>
</dbReference>
<keyword evidence="3" id="KW-1185">Reference proteome</keyword>
<dbReference type="Gene3D" id="2.130.10.10">
    <property type="entry name" value="YVTN repeat-like/Quinoprotein amine dehydrogenase"/>
    <property type="match status" value="2"/>
</dbReference>
<dbReference type="PANTHER" id="PTHR47197">
    <property type="entry name" value="PROTEIN NIRF"/>
    <property type="match status" value="1"/>
</dbReference>
<evidence type="ECO:0000313" key="3">
    <source>
        <dbReference type="Proteomes" id="UP001059597"/>
    </source>
</evidence>
<dbReference type="InterPro" id="IPR011044">
    <property type="entry name" value="Quino_amine_DH_bsu"/>
</dbReference>
<dbReference type="Gene3D" id="3.30.1380.10">
    <property type="match status" value="2"/>
</dbReference>
<dbReference type="RefSeq" id="WP_261954537.1">
    <property type="nucleotide sequence ID" value="NZ_AP026073.1"/>
</dbReference>
<evidence type="ECO:0000313" key="2">
    <source>
        <dbReference type="EMBL" id="BDM70856.1"/>
    </source>
</evidence>
<dbReference type="SUPFAM" id="SSF49899">
    <property type="entry name" value="Concanavalin A-like lectins/glucanases"/>
    <property type="match status" value="1"/>
</dbReference>
<protein>
    <submittedName>
        <fullName evidence="2">Uncharacterized protein</fullName>
    </submittedName>
</protein>
<dbReference type="InterPro" id="IPR015943">
    <property type="entry name" value="WD40/YVTN_repeat-like_dom_sf"/>
</dbReference>
<reference evidence="2" key="1">
    <citation type="submission" date="2022-06" db="EMBL/GenBank/DDBJ databases">
        <title>Complete genome sequence of Streptomyces nigrescens HEK616.</title>
        <authorList>
            <person name="Asamizu S."/>
            <person name="Onaka H."/>
        </authorList>
    </citation>
    <scope>NUCLEOTIDE SEQUENCE</scope>
    <source>
        <strain evidence="2">HEK616</strain>
    </source>
</reference>
<name>A0ABM7ZWX1_STRNI</name>
<evidence type="ECO:0000256" key="1">
    <source>
        <dbReference type="SAM" id="MobiDB-lite"/>
    </source>
</evidence>
<organism evidence="2 3">
    <name type="scientific">Streptomyces nigrescens</name>
    <dbReference type="NCBI Taxonomy" id="1920"/>
    <lineage>
        <taxon>Bacteria</taxon>
        <taxon>Bacillati</taxon>
        <taxon>Actinomycetota</taxon>
        <taxon>Actinomycetes</taxon>
        <taxon>Kitasatosporales</taxon>
        <taxon>Streptomycetaceae</taxon>
        <taxon>Streptomyces</taxon>
    </lineage>
</organism>
<dbReference type="SUPFAM" id="SSF50969">
    <property type="entry name" value="YVTN repeat-like/Quinoprotein amine dehydrogenase"/>
    <property type="match status" value="1"/>
</dbReference>
<dbReference type="Gene3D" id="2.60.120.200">
    <property type="match status" value="1"/>
</dbReference>
<dbReference type="Proteomes" id="UP001059597">
    <property type="component" value="Chromosome"/>
</dbReference>
<dbReference type="InterPro" id="IPR009045">
    <property type="entry name" value="Zn_M74/Hedgehog-like"/>
</dbReference>
<feature type="region of interest" description="Disordered" evidence="1">
    <location>
        <begin position="526"/>
        <end position="545"/>
    </location>
</feature>
<dbReference type="InterPro" id="IPR013320">
    <property type="entry name" value="ConA-like_dom_sf"/>
</dbReference>
<sequence length="1376" mass="144576">MTTDFLDILRGGLTPAYDRGMERLTVPLVPHADGTLHAAYSFRSYLDRYGRLPDSPRYLLTPRRETGEPLVVRVFFVREPGASEEHVDVDVPVGRPAGQSLAVELPGRAADIGPLLTLTRVQPLDPAPRSAADWEITALLGNLVKLLWTIGRDYEELTRRLGEVAAQRYAHSAHGASLDLIGEDLGAPRFPPRPYAWDDLTVALYHLDDRPAPQQSPTAPGGGPEVREVADAGARFGAPGHPGTNAGAHSGRTGRFSAAFEFTGPASITIDHSPDFDVGPDTPLTIEAVVRPDPAAARTGAVMAKCALLSTTGVPGWSLTVGRFRELDRNLRLSVCDGGPVTELYADRDLGDGGFHHLAGVVERLPRPAGQPSGPRPAVVRLYLDGIEVNRRRLDGLGALSNAEPVVLGLGREPPAGAAPDAPYAGLLEEVRISRTARTSFEPVTGEGDDHYRMRLELFQRWLVPTPDALRAALNEAGPIAGHEAPFDVVETAHRPVTGTLALRVLPPALTQGQSVAADGDQRVGEAEAVGTPEDEPDFDPAWLGRRDDRDGIDFGADEDNRLMQLGVAQALAALLERLDAEPPGTLRVLRAYDPTAPDLHRVGRALLLDHDTLDPGKLGVHAHAAGFGWVQHTRDGLVHVAQPPGPAFAISLGAPTTVVRPGDAVPLSLDATPDRLAGAQVHWSVTRCGPGDATVDQGARPVLHLKAAGDVTIQAEVTRAGHTRGCSQVVRVGLPADGLGIGASVDRAGTPGVTEEAAAGPRTDDFDESYLLVRTDDLTSGARVDYGTDPANRRMQHVTSLALDALLTRQGPDGTLSVAGAYDPGRAGLRAQGRALVLRHSVLSAGELSARAFDAGFDFVKVAQDDPPTAGAAPHVEVAVAAGEQIGVRGPSEIAAGESATVMAEPHPAPAAACFTPDGARVHLSLPGSHRIASFTVAAGTPGGFPRLTLDASAPVAPFPGALSFAGGRLHVAHGPSDAVSVLDPATLAPAAPAITGPRPVDLGTDGSRLFVAYAGDRTLRAYDLQTHQQADLLTLPGVPRALAVSPNSPLLAVLLDDGRFCQVRRAGLQLQGNAVDTGPHTDALAAAFLPDGTKLYVAGVRQESGGGTGFVHVYPSGATAPSATIEGFPETTRPRTLCAGPDGGHLYVATAGSDAVAGRVQVIDTHADRLLPSAFTPGGDCRALAVSPAAAPYLPCVLAAPEEAASVLLADPAPLAQSPPLPPQLVARRILGPGGGQELSWSVTSSGHGRAEVSSPVNPVNRIRGQAPGVVLVRGGYLSPGGPTPYQCEVRLRQELDDAGVELGKERYDLVLNILNWFHPIGVEFRTERLRAHVRELSGTTADADLLPAYTFPTYHRADQLRSRRIRPDKDDER</sequence>
<dbReference type="Pfam" id="PF13385">
    <property type="entry name" value="Laminin_G_3"/>
    <property type="match status" value="1"/>
</dbReference>
<dbReference type="PANTHER" id="PTHR47197:SF3">
    <property type="entry name" value="DIHYDRO-HEME D1 DEHYDROGENASE"/>
    <property type="match status" value="1"/>
</dbReference>
<accession>A0ABM7ZWX1</accession>